<dbReference type="STRING" id="71139.A0A059CNS3"/>
<feature type="domain" description="DUF4220" evidence="3">
    <location>
        <begin position="154"/>
        <end position="274"/>
    </location>
</feature>
<keyword evidence="1" id="KW-0812">Transmembrane</keyword>
<reference evidence="4" key="1">
    <citation type="submission" date="2013-07" db="EMBL/GenBank/DDBJ databases">
        <title>The genome of Eucalyptus grandis.</title>
        <authorList>
            <person name="Schmutz J."/>
            <person name="Hayes R."/>
            <person name="Myburg A."/>
            <person name="Tuskan G."/>
            <person name="Grattapaglia D."/>
            <person name="Rokhsar D.S."/>
        </authorList>
    </citation>
    <scope>NUCLEOTIDE SEQUENCE</scope>
    <source>
        <tissue evidence="4">Leaf extractions</tissue>
    </source>
</reference>
<dbReference type="InParanoid" id="A0A059CNS3"/>
<dbReference type="AlphaFoldDB" id="A0A059CNS3"/>
<feature type="signal peptide" evidence="2">
    <location>
        <begin position="1"/>
        <end position="36"/>
    </location>
</feature>
<evidence type="ECO:0000313" key="4">
    <source>
        <dbReference type="EMBL" id="KCW79879.1"/>
    </source>
</evidence>
<dbReference type="InterPro" id="IPR007658">
    <property type="entry name" value="DUF594"/>
</dbReference>
<dbReference type="Pfam" id="PF04578">
    <property type="entry name" value="DUF594"/>
    <property type="match status" value="1"/>
</dbReference>
<dbReference type="EMBL" id="KK198755">
    <property type="protein sequence ID" value="KCW79879.1"/>
    <property type="molecule type" value="Genomic_DNA"/>
</dbReference>
<keyword evidence="2" id="KW-0732">Signal</keyword>
<dbReference type="PANTHER" id="PTHR31325">
    <property type="entry name" value="OS01G0798800 PROTEIN-RELATED"/>
    <property type="match status" value="1"/>
</dbReference>
<feature type="transmembrane region" description="Helical" evidence="1">
    <location>
        <begin position="176"/>
        <end position="197"/>
    </location>
</feature>
<evidence type="ECO:0000256" key="2">
    <source>
        <dbReference type="SAM" id="SignalP"/>
    </source>
</evidence>
<evidence type="ECO:0000256" key="1">
    <source>
        <dbReference type="SAM" id="Phobius"/>
    </source>
</evidence>
<keyword evidence="1" id="KW-0472">Membrane</keyword>
<proteinExistence type="predicted"/>
<name>A0A059CNS3_EUCGR</name>
<protein>
    <recommendedName>
        <fullName evidence="3">DUF4220 domain-containing protein</fullName>
    </recommendedName>
</protein>
<dbReference type="Gramene" id="KCW79879">
    <property type="protein sequence ID" value="KCW79879"/>
    <property type="gene ID" value="EUGRSUZ_C01232"/>
</dbReference>
<feature type="transmembrane region" description="Helical" evidence="1">
    <location>
        <begin position="65"/>
        <end position="90"/>
    </location>
</feature>
<evidence type="ECO:0000259" key="3">
    <source>
        <dbReference type="Pfam" id="PF13968"/>
    </source>
</evidence>
<feature type="domain" description="DUF4220" evidence="3">
    <location>
        <begin position="26"/>
        <end position="114"/>
    </location>
</feature>
<feature type="chain" id="PRO_5001574656" description="DUF4220 domain-containing protein" evidence="2">
    <location>
        <begin position="37"/>
        <end position="495"/>
    </location>
</feature>
<organism evidence="4">
    <name type="scientific">Eucalyptus grandis</name>
    <name type="common">Flooded gum</name>
    <dbReference type="NCBI Taxonomy" id="71139"/>
    <lineage>
        <taxon>Eukaryota</taxon>
        <taxon>Viridiplantae</taxon>
        <taxon>Streptophyta</taxon>
        <taxon>Embryophyta</taxon>
        <taxon>Tracheophyta</taxon>
        <taxon>Spermatophyta</taxon>
        <taxon>Magnoliopsida</taxon>
        <taxon>eudicotyledons</taxon>
        <taxon>Gunneridae</taxon>
        <taxon>Pentapetalae</taxon>
        <taxon>rosids</taxon>
        <taxon>malvids</taxon>
        <taxon>Myrtales</taxon>
        <taxon>Myrtaceae</taxon>
        <taxon>Myrtoideae</taxon>
        <taxon>Eucalypteae</taxon>
        <taxon>Eucalyptus</taxon>
    </lineage>
</organism>
<dbReference type="Pfam" id="PF13968">
    <property type="entry name" value="DUF4220"/>
    <property type="match status" value="2"/>
</dbReference>
<dbReference type="InterPro" id="IPR025315">
    <property type="entry name" value="DUF4220"/>
</dbReference>
<sequence length="495" mass="57106">MELFLGVSWSRIKAFCRHSLALASLAPILLLHLGSPDTITAYSTQDNQLGVREKPETVAQVGLVIWILLRCWTYTSLSFLTLSIFLAGFIKYREKAWALKSALHQEADMAISRNDEENTLPEISNSKNILPLRPHKSTFEKSDLPPITIAPPIEVFKITKIELGFMFDALYTKRPIIYTKVDFMLCFLTFVCIVLTFSGFTNVTFTFSVLAIAVIFKLYSDSKLLKLLFSDKAIVWAIKYQHQLPMERLLNFLVQFSLAKQKWSNRLPQFNLLRFCLKPDSRSLITKIVKCCCPEEELEKYRFQAYMEKVPRELQELVLREMKQLSRKLLTQEKKLEIISCVWTKMLCYAAYHCDLDSHAQQLRRGREFITLLWLLLAHKTDRNRQAESWSSKNFMEERLDDLACMLMDSRPEGTNGISRRLTASCNARTICSLSGEKLLCLCRRHLVGNKMLVAMRQMAILLLIWAEMIYYSSLQQSCLSSAHSPLSVKGSIHH</sequence>
<accession>A0A059CNS3</accession>
<gene>
    <name evidence="4" type="ORF">EUGRSUZ_C01232</name>
</gene>
<keyword evidence="1" id="KW-1133">Transmembrane helix</keyword>